<dbReference type="SUPFAM" id="SSF49299">
    <property type="entry name" value="PKD domain"/>
    <property type="match status" value="1"/>
</dbReference>
<evidence type="ECO:0000313" key="1">
    <source>
        <dbReference type="EMBL" id="WEK35785.1"/>
    </source>
</evidence>
<protein>
    <recommendedName>
        <fullName evidence="3">PKD domain-containing protein</fullName>
    </recommendedName>
</protein>
<dbReference type="Gene3D" id="2.60.40.10">
    <property type="entry name" value="Immunoglobulins"/>
    <property type="match status" value="1"/>
</dbReference>
<dbReference type="Proteomes" id="UP001220610">
    <property type="component" value="Chromosome"/>
</dbReference>
<organism evidence="1 2">
    <name type="scientific">Candidatus Pseudobacter hemicellulosilyticus</name>
    <dbReference type="NCBI Taxonomy" id="3121375"/>
    <lineage>
        <taxon>Bacteria</taxon>
        <taxon>Pseudomonadati</taxon>
        <taxon>Bacteroidota</taxon>
        <taxon>Chitinophagia</taxon>
        <taxon>Chitinophagales</taxon>
        <taxon>Chitinophagaceae</taxon>
        <taxon>Pseudobacter</taxon>
    </lineage>
</organism>
<reference evidence="1" key="1">
    <citation type="submission" date="2023-03" db="EMBL/GenBank/DDBJ databases">
        <title>Andean soil-derived lignocellulolytic bacterial consortium as a source of novel taxa and putative plastic-active enzymes.</title>
        <authorList>
            <person name="Diaz-Garcia L."/>
            <person name="Chuvochina M."/>
            <person name="Feuerriegel G."/>
            <person name="Bunk B."/>
            <person name="Sproer C."/>
            <person name="Streit W.R."/>
            <person name="Rodriguez L.M."/>
            <person name="Overmann J."/>
            <person name="Jimenez D.J."/>
        </authorList>
    </citation>
    <scope>NUCLEOTIDE SEQUENCE</scope>
    <source>
        <strain evidence="1">MAG 7</strain>
    </source>
</reference>
<dbReference type="InterPro" id="IPR035986">
    <property type="entry name" value="PKD_dom_sf"/>
</dbReference>
<proteinExistence type="predicted"/>
<dbReference type="InterPro" id="IPR013783">
    <property type="entry name" value="Ig-like_fold"/>
</dbReference>
<evidence type="ECO:0000313" key="2">
    <source>
        <dbReference type="Proteomes" id="UP001220610"/>
    </source>
</evidence>
<gene>
    <name evidence="1" type="ORF">P0Y53_25140</name>
</gene>
<accession>A0AAJ5WS59</accession>
<name>A0AAJ5WS59_9BACT</name>
<evidence type="ECO:0008006" key="3">
    <source>
        <dbReference type="Google" id="ProtNLM"/>
    </source>
</evidence>
<dbReference type="EMBL" id="CP119311">
    <property type="protein sequence ID" value="WEK35785.1"/>
    <property type="molecule type" value="Genomic_DNA"/>
</dbReference>
<sequence length="269" mass="29000">MRNQLKTFMTAALAAWFLLPACSPDLDGEIGSLPTASFNMTPVPGKANTWLLESTSQHVFGYQWLKGVGSFANGKAIDTAYFGQKGKYTVTLRVFGQGGQAETSQEVEVVKDDLENHPIFKLLIAKTWVLNPTPGANTIIVGTENNPAEYFGGGSLDGCQTDDEYKFNLDLTLNYKANGSTFNAGNIQPNYSCGTDRSYTGQAFTFAPGTSQGAGIASISINSAVPNRFIGVTDVSSNNYRIISIDENSMVLRSGTATETVHQFKFIAK</sequence>
<dbReference type="AlphaFoldDB" id="A0AAJ5WS59"/>